<evidence type="ECO:0000256" key="1">
    <source>
        <dbReference type="ARBA" id="ARBA00005695"/>
    </source>
</evidence>
<dbReference type="Gene3D" id="3.40.190.10">
    <property type="entry name" value="Periplasmic binding protein-like II"/>
    <property type="match status" value="1"/>
</dbReference>
<dbReference type="EMBL" id="RBOV01000203">
    <property type="protein sequence ID" value="RMN11153.1"/>
    <property type="molecule type" value="Genomic_DNA"/>
</dbReference>
<dbReference type="CDD" id="cd00995">
    <property type="entry name" value="PBP2_NikA_DppA_OppA_like"/>
    <property type="match status" value="1"/>
</dbReference>
<dbReference type="PANTHER" id="PTHR30290:SF38">
    <property type="entry name" value="D,D-DIPEPTIDE-BINDING PERIPLASMIC PROTEIN DDPA-RELATED"/>
    <property type="match status" value="1"/>
</dbReference>
<protein>
    <submittedName>
        <fullName evidence="5">Peptide ABC transporter periplasmic peptide-binding protein</fullName>
    </submittedName>
</protein>
<evidence type="ECO:0000259" key="4">
    <source>
        <dbReference type="Pfam" id="PF00496"/>
    </source>
</evidence>
<dbReference type="GO" id="GO:1904680">
    <property type="term" value="F:peptide transmembrane transporter activity"/>
    <property type="evidence" value="ECO:0007669"/>
    <property type="project" value="TreeGrafter"/>
</dbReference>
<evidence type="ECO:0000256" key="2">
    <source>
        <dbReference type="ARBA" id="ARBA00022729"/>
    </source>
</evidence>
<dbReference type="Proteomes" id="UP000271468">
    <property type="component" value="Unassembled WGS sequence"/>
</dbReference>
<evidence type="ECO:0000313" key="5">
    <source>
        <dbReference type="EMBL" id="RMN11153.1"/>
    </source>
</evidence>
<accession>A0A3M3JK36</accession>
<reference evidence="5 6" key="1">
    <citation type="submission" date="2018-08" db="EMBL/GenBank/DDBJ databases">
        <title>Recombination of ecologically and evolutionarily significant loci maintains genetic cohesion in the Pseudomonas syringae species complex.</title>
        <authorList>
            <person name="Dillon M."/>
            <person name="Thakur S."/>
            <person name="Almeida R.N.D."/>
            <person name="Weir B.S."/>
            <person name="Guttman D.S."/>
        </authorList>
    </citation>
    <scope>NUCLEOTIDE SEQUENCE [LARGE SCALE GENOMIC DNA]</scope>
    <source>
        <strain evidence="5 6">ICMP 12341</strain>
    </source>
</reference>
<comment type="caution">
    <text evidence="5">The sequence shown here is derived from an EMBL/GenBank/DDBJ whole genome shotgun (WGS) entry which is preliminary data.</text>
</comment>
<sequence length="369" mass="40393">MRMKARPMKMLTVAMLATCSLAAGVAEAAGVLTIGRREDGTTFDPIKSAQNIDNWVFSNVYDVLIRVDDKGTKLLPGLAESWSISPDGLTYTLKMREAKFSDGSALTANDAVFTLMRIRDDKGSLWSDSYKIIDKAVATDPHTLVITLKTPSASFLSQLALPNVSILSEKAMKSMGEEAYAEQPVSSGAFTVKEWRRGDRVILAKNPNFWEAPGVSLDGVEWISVPDDNTRMLMVQKGELDAAILVPFSRIDNLKKDPDLVVHLDPSTREDHLLINHEHGALAKPEVRQALDMAIDKKSLVEAATFGQGTLANSYIPKGALYHYADNLQRPYDPAKARKMLAAAGASDLELNYIVNAGNEVDEQIAVML</sequence>
<dbReference type="GO" id="GO:0015833">
    <property type="term" value="P:peptide transport"/>
    <property type="evidence" value="ECO:0007669"/>
    <property type="project" value="TreeGrafter"/>
</dbReference>
<dbReference type="InterPro" id="IPR039424">
    <property type="entry name" value="SBP_5"/>
</dbReference>
<comment type="similarity">
    <text evidence="1">Belongs to the bacterial solute-binding protein 5 family.</text>
</comment>
<dbReference type="Pfam" id="PF00496">
    <property type="entry name" value="SBP_bac_5"/>
    <property type="match status" value="1"/>
</dbReference>
<feature type="chain" id="PRO_5018248705" evidence="3">
    <location>
        <begin position="29"/>
        <end position="369"/>
    </location>
</feature>
<dbReference type="AlphaFoldDB" id="A0A3M3JK36"/>
<feature type="domain" description="Solute-binding protein family 5" evidence="4">
    <location>
        <begin position="74"/>
        <end position="369"/>
    </location>
</feature>
<dbReference type="PANTHER" id="PTHR30290">
    <property type="entry name" value="PERIPLASMIC BINDING COMPONENT OF ABC TRANSPORTER"/>
    <property type="match status" value="1"/>
</dbReference>
<name>A0A3M3JK36_9PSED</name>
<proteinExistence type="inferred from homology"/>
<gene>
    <name evidence="5" type="ORF">ALQ65_00492</name>
</gene>
<organism evidence="5 6">
    <name type="scientific">Pseudomonas syringae pv. coriandricola</name>
    <dbReference type="NCBI Taxonomy" id="264453"/>
    <lineage>
        <taxon>Bacteria</taxon>
        <taxon>Pseudomonadati</taxon>
        <taxon>Pseudomonadota</taxon>
        <taxon>Gammaproteobacteria</taxon>
        <taxon>Pseudomonadales</taxon>
        <taxon>Pseudomonadaceae</taxon>
        <taxon>Pseudomonas</taxon>
    </lineage>
</organism>
<dbReference type="Gene3D" id="3.90.76.10">
    <property type="entry name" value="Dipeptide-binding Protein, Domain 1"/>
    <property type="match status" value="1"/>
</dbReference>
<evidence type="ECO:0000313" key="6">
    <source>
        <dbReference type="Proteomes" id="UP000271468"/>
    </source>
</evidence>
<keyword evidence="2 3" id="KW-0732">Signal</keyword>
<dbReference type="InterPro" id="IPR000914">
    <property type="entry name" value="SBP_5_dom"/>
</dbReference>
<dbReference type="Gene3D" id="3.10.105.10">
    <property type="entry name" value="Dipeptide-binding Protein, Domain 3"/>
    <property type="match status" value="1"/>
</dbReference>
<dbReference type="SUPFAM" id="SSF53850">
    <property type="entry name" value="Periplasmic binding protein-like II"/>
    <property type="match status" value="1"/>
</dbReference>
<evidence type="ECO:0000256" key="3">
    <source>
        <dbReference type="SAM" id="SignalP"/>
    </source>
</evidence>
<feature type="signal peptide" evidence="3">
    <location>
        <begin position="1"/>
        <end position="28"/>
    </location>
</feature>